<name>C6REA2_9BACT</name>
<organism evidence="2 3">
    <name type="scientific">Campylobacter showae RM3277</name>
    <dbReference type="NCBI Taxonomy" id="553219"/>
    <lineage>
        <taxon>Bacteria</taxon>
        <taxon>Pseudomonadati</taxon>
        <taxon>Campylobacterota</taxon>
        <taxon>Epsilonproteobacteria</taxon>
        <taxon>Campylobacterales</taxon>
        <taxon>Campylobacteraceae</taxon>
        <taxon>Campylobacter</taxon>
    </lineage>
</organism>
<gene>
    <name evidence="2" type="ORF">CAMSH0001_1994</name>
</gene>
<dbReference type="STRING" id="553219.CAMSH0001_1994"/>
<dbReference type="EMBL" id="ACVQ01000013">
    <property type="protein sequence ID" value="EET80278.1"/>
    <property type="molecule type" value="Genomic_DNA"/>
</dbReference>
<dbReference type="Proteomes" id="UP000003107">
    <property type="component" value="Unassembled WGS sequence"/>
</dbReference>
<reference evidence="2 3" key="1">
    <citation type="submission" date="2009-07" db="EMBL/GenBank/DDBJ databases">
        <authorList>
            <person name="Madupu R."/>
            <person name="Sebastian Y."/>
            <person name="Durkin A.S."/>
            <person name="Torralba M."/>
            <person name="Methe B."/>
            <person name="Sutton G.G."/>
            <person name="Strausberg R.L."/>
            <person name="Nelson K.E."/>
        </authorList>
    </citation>
    <scope>NUCLEOTIDE SEQUENCE [LARGE SCALE GENOMIC DNA]</scope>
    <source>
        <strain evidence="2 3">RM3277</strain>
    </source>
</reference>
<feature type="compositionally biased region" description="Polar residues" evidence="1">
    <location>
        <begin position="30"/>
        <end position="39"/>
    </location>
</feature>
<keyword evidence="3" id="KW-1185">Reference proteome</keyword>
<evidence type="ECO:0000256" key="1">
    <source>
        <dbReference type="SAM" id="MobiDB-lite"/>
    </source>
</evidence>
<sequence>MPNLTKPNLAFSGCGSRLAKFTNLPPFKTTDLSKNQPNLINIAKSKQKSG</sequence>
<evidence type="ECO:0000313" key="3">
    <source>
        <dbReference type="Proteomes" id="UP000003107"/>
    </source>
</evidence>
<feature type="region of interest" description="Disordered" evidence="1">
    <location>
        <begin position="27"/>
        <end position="50"/>
    </location>
</feature>
<evidence type="ECO:0000313" key="2">
    <source>
        <dbReference type="EMBL" id="EET80278.1"/>
    </source>
</evidence>
<comment type="caution">
    <text evidence="2">The sequence shown here is derived from an EMBL/GenBank/DDBJ whole genome shotgun (WGS) entry which is preliminary data.</text>
</comment>
<accession>C6REA2</accession>
<dbReference type="AlphaFoldDB" id="C6REA2"/>
<proteinExistence type="predicted"/>
<protein>
    <submittedName>
        <fullName evidence="2">Uncharacterized protein</fullName>
    </submittedName>
</protein>